<dbReference type="SUPFAM" id="SSF56672">
    <property type="entry name" value="DNA/RNA polymerases"/>
    <property type="match status" value="1"/>
</dbReference>
<accession>A0A5E4MQ54</accession>
<proteinExistence type="predicted"/>
<gene>
    <name evidence="2" type="ORF">CINCED_3A023471</name>
</gene>
<protein>
    <submittedName>
        <fullName evidence="2">Reverse transcriptase domain</fullName>
    </submittedName>
</protein>
<keyword evidence="3" id="KW-1185">Reference proteome</keyword>
<evidence type="ECO:0000259" key="1">
    <source>
        <dbReference type="PROSITE" id="PS50878"/>
    </source>
</evidence>
<keyword evidence="2" id="KW-0808">Transferase</keyword>
<dbReference type="PROSITE" id="PS50878">
    <property type="entry name" value="RT_POL"/>
    <property type="match status" value="1"/>
</dbReference>
<dbReference type="Proteomes" id="UP000325440">
    <property type="component" value="Unassembled WGS sequence"/>
</dbReference>
<dbReference type="Pfam" id="PF00078">
    <property type="entry name" value="RVT_1"/>
    <property type="match status" value="1"/>
</dbReference>
<evidence type="ECO:0000313" key="2">
    <source>
        <dbReference type="EMBL" id="VVC31497.1"/>
    </source>
</evidence>
<dbReference type="InterPro" id="IPR000477">
    <property type="entry name" value="RT_dom"/>
</dbReference>
<dbReference type="PANTHER" id="PTHR19446">
    <property type="entry name" value="REVERSE TRANSCRIPTASES"/>
    <property type="match status" value="1"/>
</dbReference>
<keyword evidence="2" id="KW-0695">RNA-directed DNA polymerase</keyword>
<dbReference type="InterPro" id="IPR043502">
    <property type="entry name" value="DNA/RNA_pol_sf"/>
</dbReference>
<dbReference type="GO" id="GO:0003964">
    <property type="term" value="F:RNA-directed DNA polymerase activity"/>
    <property type="evidence" value="ECO:0007669"/>
    <property type="project" value="UniProtKB-KW"/>
</dbReference>
<keyword evidence="2" id="KW-0548">Nucleotidyltransferase</keyword>
<dbReference type="OrthoDB" id="6630711at2759"/>
<name>A0A5E4MQ54_9HEMI</name>
<evidence type="ECO:0000313" key="3">
    <source>
        <dbReference type="Proteomes" id="UP000325440"/>
    </source>
</evidence>
<feature type="domain" description="Reverse transcriptase" evidence="1">
    <location>
        <begin position="100"/>
        <end position="258"/>
    </location>
</feature>
<dbReference type="AlphaFoldDB" id="A0A5E4MQ54"/>
<dbReference type="EMBL" id="CABPRJ010000949">
    <property type="protein sequence ID" value="VVC31497.1"/>
    <property type="molecule type" value="Genomic_DNA"/>
</dbReference>
<organism evidence="2 3">
    <name type="scientific">Cinara cedri</name>
    <dbReference type="NCBI Taxonomy" id="506608"/>
    <lineage>
        <taxon>Eukaryota</taxon>
        <taxon>Metazoa</taxon>
        <taxon>Ecdysozoa</taxon>
        <taxon>Arthropoda</taxon>
        <taxon>Hexapoda</taxon>
        <taxon>Insecta</taxon>
        <taxon>Pterygota</taxon>
        <taxon>Neoptera</taxon>
        <taxon>Paraneoptera</taxon>
        <taxon>Hemiptera</taxon>
        <taxon>Sternorrhyncha</taxon>
        <taxon>Aphidomorpha</taxon>
        <taxon>Aphidoidea</taxon>
        <taxon>Aphididae</taxon>
        <taxon>Lachninae</taxon>
        <taxon>Cinara</taxon>
    </lineage>
</organism>
<sequence length="258" mass="29328">MTWKLISEITGSKLSSNDNIIKLKNNDCEINAKNDPITASNMLNNFFINIALNSLNKPTNHFRIKPLKDNTAAGLDKVSVNILKRISKFVVHPLAYIYNLSIVKNIFPETLKVADVKPLLKGGNKSNMNNYRPVSMMSIFSKIFEKIIKARLIEFLEKNKLSKNQFGFRPGLSTDNALYKVAQFLYSNLDNSNKSISIFLDLAKAFDFVNHEILLNLLPSFGINNSSLNSKRFITFKTVKLKNLVPNQTIKIIYFALY</sequence>
<reference evidence="2 3" key="1">
    <citation type="submission" date="2019-08" db="EMBL/GenBank/DDBJ databases">
        <authorList>
            <person name="Alioto T."/>
            <person name="Alioto T."/>
            <person name="Gomez Garrido J."/>
        </authorList>
    </citation>
    <scope>NUCLEOTIDE SEQUENCE [LARGE SCALE GENOMIC DNA]</scope>
</reference>